<keyword evidence="3" id="KW-1185">Reference proteome</keyword>
<evidence type="ECO:0000313" key="2">
    <source>
        <dbReference type="EMBL" id="MED6149305.1"/>
    </source>
</evidence>
<dbReference type="Proteomes" id="UP001341840">
    <property type="component" value="Unassembled WGS sequence"/>
</dbReference>
<protein>
    <submittedName>
        <fullName evidence="2">Uncharacterized protein</fullName>
    </submittedName>
</protein>
<feature type="region of interest" description="Disordered" evidence="1">
    <location>
        <begin position="82"/>
        <end position="109"/>
    </location>
</feature>
<reference evidence="2 3" key="1">
    <citation type="journal article" date="2023" name="Plants (Basel)">
        <title>Bridging the Gap: Combining Genomics and Transcriptomics Approaches to Understand Stylosanthes scabra, an Orphan Legume from the Brazilian Caatinga.</title>
        <authorList>
            <person name="Ferreira-Neto J.R.C."/>
            <person name="da Silva M.D."/>
            <person name="Binneck E."/>
            <person name="de Melo N.F."/>
            <person name="da Silva R.H."/>
            <person name="de Melo A.L.T.M."/>
            <person name="Pandolfi V."/>
            <person name="Bustamante F.O."/>
            <person name="Brasileiro-Vidal A.C."/>
            <person name="Benko-Iseppon A.M."/>
        </authorList>
    </citation>
    <scope>NUCLEOTIDE SEQUENCE [LARGE SCALE GENOMIC DNA]</scope>
    <source>
        <tissue evidence="2">Leaves</tissue>
    </source>
</reference>
<accession>A0ABU6TLF1</accession>
<dbReference type="EMBL" id="JASCZI010091170">
    <property type="protein sequence ID" value="MED6149305.1"/>
    <property type="molecule type" value="Genomic_DNA"/>
</dbReference>
<sequence>MAAMTMADLRCGNTDLSTAPKMEMREWQRHSHEEAASRRFCSVSPIVAKPPPLTAAVLPRDRDNCFDTEKKKHQVAMTGVGHTVDDTLDGGNRGRGEPWRVADGRKKKEATATGDAATFGGDEHLLEKGSIFRVATIVKGGKNEVVSWRPWFPIVAQWQAQNHQSQESKHVLFEFVGQNQSAQAHETQQIWYTLIDRYYFKQWVPVVNFYFCISIEIR</sequence>
<comment type="caution">
    <text evidence="2">The sequence shown here is derived from an EMBL/GenBank/DDBJ whole genome shotgun (WGS) entry which is preliminary data.</text>
</comment>
<proteinExistence type="predicted"/>
<name>A0ABU6TLF1_9FABA</name>
<organism evidence="2 3">
    <name type="scientific">Stylosanthes scabra</name>
    <dbReference type="NCBI Taxonomy" id="79078"/>
    <lineage>
        <taxon>Eukaryota</taxon>
        <taxon>Viridiplantae</taxon>
        <taxon>Streptophyta</taxon>
        <taxon>Embryophyta</taxon>
        <taxon>Tracheophyta</taxon>
        <taxon>Spermatophyta</taxon>
        <taxon>Magnoliopsida</taxon>
        <taxon>eudicotyledons</taxon>
        <taxon>Gunneridae</taxon>
        <taxon>Pentapetalae</taxon>
        <taxon>rosids</taxon>
        <taxon>fabids</taxon>
        <taxon>Fabales</taxon>
        <taxon>Fabaceae</taxon>
        <taxon>Papilionoideae</taxon>
        <taxon>50 kb inversion clade</taxon>
        <taxon>dalbergioids sensu lato</taxon>
        <taxon>Dalbergieae</taxon>
        <taxon>Pterocarpus clade</taxon>
        <taxon>Stylosanthes</taxon>
    </lineage>
</organism>
<evidence type="ECO:0000256" key="1">
    <source>
        <dbReference type="SAM" id="MobiDB-lite"/>
    </source>
</evidence>
<evidence type="ECO:0000313" key="3">
    <source>
        <dbReference type="Proteomes" id="UP001341840"/>
    </source>
</evidence>
<gene>
    <name evidence="2" type="ORF">PIB30_061091</name>
</gene>
<feature type="compositionally biased region" description="Basic and acidic residues" evidence="1">
    <location>
        <begin position="92"/>
        <end position="109"/>
    </location>
</feature>